<reference evidence="1 2" key="1">
    <citation type="journal article" date="2020" name="Cell">
        <title>Large-Scale Comparative Analyses of Tick Genomes Elucidate Their Genetic Diversity and Vector Capacities.</title>
        <authorList>
            <consortium name="Tick Genome and Microbiome Consortium (TIGMIC)"/>
            <person name="Jia N."/>
            <person name="Wang J."/>
            <person name="Shi W."/>
            <person name="Du L."/>
            <person name="Sun Y."/>
            <person name="Zhan W."/>
            <person name="Jiang J.F."/>
            <person name="Wang Q."/>
            <person name="Zhang B."/>
            <person name="Ji P."/>
            <person name="Bell-Sakyi L."/>
            <person name="Cui X.M."/>
            <person name="Yuan T.T."/>
            <person name="Jiang B.G."/>
            <person name="Yang W.F."/>
            <person name="Lam T.T."/>
            <person name="Chang Q.C."/>
            <person name="Ding S.J."/>
            <person name="Wang X.J."/>
            <person name="Zhu J.G."/>
            <person name="Ruan X.D."/>
            <person name="Zhao L."/>
            <person name="Wei J.T."/>
            <person name="Ye R.Z."/>
            <person name="Que T.C."/>
            <person name="Du C.H."/>
            <person name="Zhou Y.H."/>
            <person name="Cheng J.X."/>
            <person name="Dai P.F."/>
            <person name="Guo W.B."/>
            <person name="Han X.H."/>
            <person name="Huang E.J."/>
            <person name="Li L.F."/>
            <person name="Wei W."/>
            <person name="Gao Y.C."/>
            <person name="Liu J.Z."/>
            <person name="Shao H.Z."/>
            <person name="Wang X."/>
            <person name="Wang C.C."/>
            <person name="Yang T.C."/>
            <person name="Huo Q.B."/>
            <person name="Li W."/>
            <person name="Chen H.Y."/>
            <person name="Chen S.E."/>
            <person name="Zhou L.G."/>
            <person name="Ni X.B."/>
            <person name="Tian J.H."/>
            <person name="Sheng Y."/>
            <person name="Liu T."/>
            <person name="Pan Y.S."/>
            <person name="Xia L.Y."/>
            <person name="Li J."/>
            <person name="Zhao F."/>
            <person name="Cao W.C."/>
        </authorList>
    </citation>
    <scope>NUCLEOTIDE SEQUENCE [LARGE SCALE GENOMIC DNA]</scope>
    <source>
        <strain evidence="1">Iper-2018</strain>
    </source>
</reference>
<gene>
    <name evidence="1" type="ORF">HPB47_020154</name>
</gene>
<sequence>MLAKSTSEREMSPSSRRPNFRPPKLPWTVKLEGDLKQNRRLPHPPPLKGHRQHRGRRQQDTFTTSSANPCAARTYNLADADLLTDTHDIILAGATSCAYTASRELVHEERHARPRYDRKYTALHFSAPVQEVSLCPPSQSLSTFGGFDARFLGFTPPYIVGRTTDDRRNVVYEDYAPSLRRMPVRPVGGPTIRRI</sequence>
<proteinExistence type="predicted"/>
<evidence type="ECO:0000313" key="2">
    <source>
        <dbReference type="Proteomes" id="UP000805193"/>
    </source>
</evidence>
<evidence type="ECO:0000313" key="1">
    <source>
        <dbReference type="EMBL" id="KAG0433178.1"/>
    </source>
</evidence>
<name>A0AC60QID7_IXOPE</name>
<comment type="caution">
    <text evidence="1">The sequence shown here is derived from an EMBL/GenBank/DDBJ whole genome shotgun (WGS) entry which is preliminary data.</text>
</comment>
<organism evidence="1 2">
    <name type="scientific">Ixodes persulcatus</name>
    <name type="common">Taiga tick</name>
    <dbReference type="NCBI Taxonomy" id="34615"/>
    <lineage>
        <taxon>Eukaryota</taxon>
        <taxon>Metazoa</taxon>
        <taxon>Ecdysozoa</taxon>
        <taxon>Arthropoda</taxon>
        <taxon>Chelicerata</taxon>
        <taxon>Arachnida</taxon>
        <taxon>Acari</taxon>
        <taxon>Parasitiformes</taxon>
        <taxon>Ixodida</taxon>
        <taxon>Ixodoidea</taxon>
        <taxon>Ixodidae</taxon>
        <taxon>Ixodinae</taxon>
        <taxon>Ixodes</taxon>
    </lineage>
</organism>
<accession>A0AC60QID7</accession>
<dbReference type="EMBL" id="JABSTQ010009078">
    <property type="protein sequence ID" value="KAG0433178.1"/>
    <property type="molecule type" value="Genomic_DNA"/>
</dbReference>
<protein>
    <submittedName>
        <fullName evidence="1">Uncharacterized protein</fullName>
    </submittedName>
</protein>
<keyword evidence="2" id="KW-1185">Reference proteome</keyword>
<dbReference type="Proteomes" id="UP000805193">
    <property type="component" value="Unassembled WGS sequence"/>
</dbReference>